<evidence type="ECO:0000313" key="2">
    <source>
        <dbReference type="EMBL" id="KAL2826611.1"/>
    </source>
</evidence>
<dbReference type="EMBL" id="JBFXLS010000029">
    <property type="protein sequence ID" value="KAL2826611.1"/>
    <property type="molecule type" value="Genomic_DNA"/>
</dbReference>
<dbReference type="Proteomes" id="UP001610335">
    <property type="component" value="Unassembled WGS sequence"/>
</dbReference>
<feature type="compositionally biased region" description="Polar residues" evidence="1">
    <location>
        <begin position="643"/>
        <end position="655"/>
    </location>
</feature>
<evidence type="ECO:0000313" key="3">
    <source>
        <dbReference type="Proteomes" id="UP001610335"/>
    </source>
</evidence>
<gene>
    <name evidence="2" type="ORF">BDW59DRAFT_144940</name>
</gene>
<accession>A0ABR4IFS7</accession>
<protein>
    <submittedName>
        <fullName evidence="2">Uncharacterized protein</fullName>
    </submittedName>
</protein>
<evidence type="ECO:0000256" key="1">
    <source>
        <dbReference type="SAM" id="MobiDB-lite"/>
    </source>
</evidence>
<feature type="compositionally biased region" description="Low complexity" evidence="1">
    <location>
        <begin position="656"/>
        <end position="668"/>
    </location>
</feature>
<sequence>MDLQPPSVLAQLPRPLHASTGKTHISEVYSLADAKKRKRYEVAVAVDGEAVNLYNIQNPKLVTSYAVPPQSSFSCQPCSLRRKLPNGGGVKRQTYAAVKKEIKAFLEESAGNGTSAPSITSSTFAVKDSSSPIVFIGVVPGSDTEGEEKDAFDILAVHRDGRVRRLSADLKTERWSMQHSEIAKGSPAHEVHGCFLLDFDDAKKSLFKRRPDLASLAAGDSAFLGGEDPSILLLVSYPVSTEQISLSEVKIQVFCVAAHASSQNADESQKMRHLLTANLPDIDEGKVEWNRLHWQFHSGSAGLNLSFEKGFINVDLSQYTPAVTSKFILDGEDFSSVMRVSPQAVIGAGKSMIALYDTQYKSIQRSIVAENLPPAVTNKARTTFINYFAKLDVVVATRGNSLLAFDLGSLQSASGVSGKRSRDGLLIDAIGRGIGSSQWEGVSKKQRSNGTTALGLSSSEDIDKWNKLADALRECSKNKDADGFDRAVQAYFGLKDTPSPGQYVNPEKVLFLLSLIFAVEGDATNKDKLSASSSVNIAVIVWPAQTCEWLTRLGYLNPGNVEAALRRSHKPRILPRLPIGTFARAMKDSDPSLRRLITVLQCPAAFNADELVHALKLFLTMARSCAIPTEEDQESPKALTNGEEPTTTQSNAVALSTTTDPSESTSTLATTFTGLNTTLLKLHSHPHNTTTTSLRSTLTRTDLLTMIHHLRLSLATAGHTTRFTENPPTPISPHLTTPPLPLPVITDLLNASVDAIGPSGWVSFSVPASASDENLDPNSESESPALRDLALIAEMKSEVSAALAGVEEASFLSGILREYLRYANSVDSRTRYLTSSSTGAADDQSPHPATSTSIRHEKLNGADLLVYGANNEDGDGEGDGDASGKLLPLSLKATKDVSKTKVLKSTGKLVQRSKREMGYLRGKAAGKYTFERLVV</sequence>
<organism evidence="2 3">
    <name type="scientific">Aspergillus cavernicola</name>
    <dbReference type="NCBI Taxonomy" id="176166"/>
    <lineage>
        <taxon>Eukaryota</taxon>
        <taxon>Fungi</taxon>
        <taxon>Dikarya</taxon>
        <taxon>Ascomycota</taxon>
        <taxon>Pezizomycotina</taxon>
        <taxon>Eurotiomycetes</taxon>
        <taxon>Eurotiomycetidae</taxon>
        <taxon>Eurotiales</taxon>
        <taxon>Aspergillaceae</taxon>
        <taxon>Aspergillus</taxon>
        <taxon>Aspergillus subgen. Nidulantes</taxon>
    </lineage>
</organism>
<proteinExistence type="predicted"/>
<reference evidence="2 3" key="1">
    <citation type="submission" date="2024-07" db="EMBL/GenBank/DDBJ databases">
        <title>Section-level genome sequencing and comparative genomics of Aspergillus sections Usti and Cavernicolus.</title>
        <authorList>
            <consortium name="Lawrence Berkeley National Laboratory"/>
            <person name="Nybo J.L."/>
            <person name="Vesth T.C."/>
            <person name="Theobald S."/>
            <person name="Frisvad J.C."/>
            <person name="Larsen T.O."/>
            <person name="Kjaerboelling I."/>
            <person name="Rothschild-Mancinelli K."/>
            <person name="Lyhne E.K."/>
            <person name="Kogle M.E."/>
            <person name="Barry K."/>
            <person name="Clum A."/>
            <person name="Na H."/>
            <person name="Ledsgaard L."/>
            <person name="Lin J."/>
            <person name="Lipzen A."/>
            <person name="Kuo A."/>
            <person name="Riley R."/>
            <person name="Mondo S."/>
            <person name="LaButti K."/>
            <person name="Haridas S."/>
            <person name="Pangalinan J."/>
            <person name="Salamov A.A."/>
            <person name="Simmons B.A."/>
            <person name="Magnuson J.K."/>
            <person name="Chen J."/>
            <person name="Drula E."/>
            <person name="Henrissat B."/>
            <person name="Wiebenga A."/>
            <person name="Lubbers R.J."/>
            <person name="Gomes A.C."/>
            <person name="Makela M.R."/>
            <person name="Stajich J."/>
            <person name="Grigoriev I.V."/>
            <person name="Mortensen U.H."/>
            <person name="De vries R.P."/>
            <person name="Baker S.E."/>
            <person name="Andersen M.R."/>
        </authorList>
    </citation>
    <scope>NUCLEOTIDE SEQUENCE [LARGE SCALE GENOMIC DNA]</scope>
    <source>
        <strain evidence="2 3">CBS 600.67</strain>
    </source>
</reference>
<comment type="caution">
    <text evidence="2">The sequence shown here is derived from an EMBL/GenBank/DDBJ whole genome shotgun (WGS) entry which is preliminary data.</text>
</comment>
<feature type="region of interest" description="Disordered" evidence="1">
    <location>
        <begin position="629"/>
        <end position="668"/>
    </location>
</feature>
<name>A0ABR4IFS7_9EURO</name>
<keyword evidence="3" id="KW-1185">Reference proteome</keyword>
<feature type="region of interest" description="Disordered" evidence="1">
    <location>
        <begin position="836"/>
        <end position="855"/>
    </location>
</feature>